<evidence type="ECO:0000313" key="1">
    <source>
        <dbReference type="EMBL" id="WAV90341.1"/>
    </source>
</evidence>
<reference evidence="1" key="2">
    <citation type="journal article" date="2022" name="Front. Microbiol.">
        <title>New perspectives on an old grouping: The genomic and phenotypic variability of Oxalobacter formigenes and the implications for calcium oxalate stone prevention.</title>
        <authorList>
            <person name="Chmiel J.A."/>
            <person name="Carr C."/>
            <person name="Stuivenberg G.A."/>
            <person name="Venema R."/>
            <person name="Chanyi R.M."/>
            <person name="Al K.F."/>
            <person name="Giguere D."/>
            <person name="Say H."/>
            <person name="Akouris P.P."/>
            <person name="Dominguez Romero S.A."/>
            <person name="Kwong A."/>
            <person name="Tai V."/>
            <person name="Koval S.F."/>
            <person name="Razvi H."/>
            <person name="Bjazevic J."/>
            <person name="Burton J.P."/>
        </authorList>
    </citation>
    <scope>NUCLEOTIDE SEQUENCE</scope>
    <source>
        <strain evidence="1">OxK</strain>
    </source>
</reference>
<dbReference type="InterPro" id="IPR052945">
    <property type="entry name" value="Mitotic_Regulator"/>
</dbReference>
<name>A0A9E9LBV6_9BURK</name>
<gene>
    <name evidence="2" type="ORF">NB645_04385</name>
    <name evidence="1" type="ORF">NB646_05565</name>
</gene>
<dbReference type="InterPro" id="IPR006597">
    <property type="entry name" value="Sel1-like"/>
</dbReference>
<proteinExistence type="predicted"/>
<dbReference type="Proteomes" id="UP001164819">
    <property type="component" value="Chromosome"/>
</dbReference>
<reference evidence="2" key="1">
    <citation type="journal article" date="2022" name="Front. Microbiol.">
        <title>New perspectives on an old grouping: The genomic and phenotypic variability of Oxalobacter formigenes and the implications for calcium oxalate stone prevention.</title>
        <authorList>
            <person name="Chmiel J.A."/>
            <person name="Carr C."/>
            <person name="Stuivenberg G.A."/>
            <person name="Venema R."/>
            <person name="Chanyi R.M."/>
            <person name="Al K.F."/>
            <person name="Giguere D."/>
            <person name="Say H."/>
            <person name="Akouris P.P."/>
            <person name="Dominguez Romero S.A."/>
            <person name="Kwong A."/>
            <person name="Tai V."/>
            <person name="Koval S.F."/>
            <person name="Razvi H."/>
            <person name="Bjazevic J."/>
            <person name="Burton J.P."/>
        </authorList>
    </citation>
    <scope>NUCLEOTIDE SEQUENCE</scope>
    <source>
        <strain evidence="2">HOxNP-1</strain>
    </source>
</reference>
<dbReference type="EMBL" id="CP098251">
    <property type="protein sequence ID" value="WAV90341.1"/>
    <property type="molecule type" value="Genomic_DNA"/>
</dbReference>
<dbReference type="EMBL" id="CP098248">
    <property type="protein sequence ID" value="WAV97971.1"/>
    <property type="molecule type" value="Genomic_DNA"/>
</dbReference>
<keyword evidence="3" id="KW-1185">Reference proteome</keyword>
<evidence type="ECO:0000313" key="2">
    <source>
        <dbReference type="EMBL" id="WAV97971.1"/>
    </source>
</evidence>
<dbReference type="Proteomes" id="UP001164794">
    <property type="component" value="Chromosome"/>
</dbReference>
<accession>A0A9E9LBV6</accession>
<dbReference type="Pfam" id="PF08238">
    <property type="entry name" value="Sel1"/>
    <property type="match status" value="3"/>
</dbReference>
<protein>
    <submittedName>
        <fullName evidence="1">Sel1 repeat family protein</fullName>
    </submittedName>
</protein>
<dbReference type="RefSeq" id="WP_269265568.1">
    <property type="nucleotide sequence ID" value="NZ_CP098248.1"/>
</dbReference>
<dbReference type="PANTHER" id="PTHR43628">
    <property type="entry name" value="ACTIVATOR OF C KINASE PROTEIN 1-RELATED"/>
    <property type="match status" value="1"/>
</dbReference>
<dbReference type="PANTHER" id="PTHR43628:SF1">
    <property type="entry name" value="CHITIN SYNTHASE REGULATORY FACTOR 2-RELATED"/>
    <property type="match status" value="1"/>
</dbReference>
<evidence type="ECO:0000313" key="3">
    <source>
        <dbReference type="Proteomes" id="UP001164794"/>
    </source>
</evidence>
<organism evidence="1">
    <name type="scientific">Oxalobacter aliiformigenes</name>
    <dbReference type="NCBI Taxonomy" id="2946593"/>
    <lineage>
        <taxon>Bacteria</taxon>
        <taxon>Pseudomonadati</taxon>
        <taxon>Pseudomonadota</taxon>
        <taxon>Betaproteobacteria</taxon>
        <taxon>Burkholderiales</taxon>
        <taxon>Oxalobacteraceae</taxon>
        <taxon>Oxalobacter</taxon>
    </lineage>
</organism>
<dbReference type="Gene3D" id="1.25.40.10">
    <property type="entry name" value="Tetratricopeptide repeat domain"/>
    <property type="match status" value="1"/>
</dbReference>
<dbReference type="InterPro" id="IPR011990">
    <property type="entry name" value="TPR-like_helical_dom_sf"/>
</dbReference>
<dbReference type="AlphaFoldDB" id="A0A9E9LBV6"/>
<sequence length="220" mass="24151">MLPRLPEGGSEMGVGFRMGNRFFLFPNVVFFLFLCFCGAFLPSGAQAWEDGRRGRTQDGETVAVSAAGEEKADSLFELVLLKDGAEGGDPEAQFELGRRYLQGVGLERNDVMALHWVKASAEQGYARAEAGLGWMYAVGRGVPRDDAKSFVWYEKAAKNGYAVAQRMLGKYYEKGVGTERNPELARQWYEKAAAQGDEKAVRYLRLSGVSAGEPDAASVR</sequence>
<dbReference type="SUPFAM" id="SSF81901">
    <property type="entry name" value="HCP-like"/>
    <property type="match status" value="1"/>
</dbReference>
<dbReference type="SMART" id="SM00671">
    <property type="entry name" value="SEL1"/>
    <property type="match status" value="3"/>
</dbReference>